<dbReference type="Gene3D" id="3.30.565.10">
    <property type="entry name" value="Histidine kinase-like ATPase, C-terminal domain"/>
    <property type="match status" value="1"/>
</dbReference>
<dbReference type="InterPro" id="IPR000014">
    <property type="entry name" value="PAS"/>
</dbReference>
<dbReference type="FunFam" id="1.10.287.130:FF:000107">
    <property type="entry name" value="Sensor histidine kinase YycG"/>
    <property type="match status" value="1"/>
</dbReference>
<feature type="transmembrane region" description="Helical" evidence="14">
    <location>
        <begin position="293"/>
        <end position="318"/>
    </location>
</feature>
<reference evidence="17 18" key="2">
    <citation type="submission" date="2015-10" db="EMBL/GenBank/DDBJ databases">
        <title>Draft Genome Sequence of Prosthecomicrobium hirschii ATCC 27832.</title>
        <authorList>
            <person name="Daniel J."/>
            <person name="Givan S.A."/>
            <person name="Brun Y.V."/>
            <person name="Brown P.J."/>
        </authorList>
    </citation>
    <scope>NUCLEOTIDE SEQUENCE [LARGE SCALE GENOMIC DNA]</scope>
    <source>
        <strain evidence="17 18">16</strain>
    </source>
</reference>
<keyword evidence="5" id="KW-0597">Phosphoprotein</keyword>
<dbReference type="PANTHER" id="PTHR43065:SF10">
    <property type="entry name" value="PEROXIDE STRESS-ACTIVATED HISTIDINE KINASE MAK3"/>
    <property type="match status" value="1"/>
</dbReference>
<comment type="caution">
    <text evidence="17">The sequence shown here is derived from an EMBL/GenBank/DDBJ whole genome shotgun (WGS) entry which is preliminary data.</text>
</comment>
<keyword evidence="11 14" id="KW-1133">Transmembrane helix</keyword>
<dbReference type="PANTHER" id="PTHR43065">
    <property type="entry name" value="SENSOR HISTIDINE KINASE"/>
    <property type="match status" value="1"/>
</dbReference>
<dbReference type="CDD" id="cd00082">
    <property type="entry name" value="HisKA"/>
    <property type="match status" value="1"/>
</dbReference>
<organism evidence="17 18">
    <name type="scientific">Prosthecodimorpha hirschii</name>
    <dbReference type="NCBI Taxonomy" id="665126"/>
    <lineage>
        <taxon>Bacteria</taxon>
        <taxon>Pseudomonadati</taxon>
        <taxon>Pseudomonadota</taxon>
        <taxon>Alphaproteobacteria</taxon>
        <taxon>Hyphomicrobiales</taxon>
        <taxon>Ancalomicrobiaceae</taxon>
        <taxon>Prosthecodimorpha</taxon>
    </lineage>
</organism>
<dbReference type="InterPro" id="IPR003594">
    <property type="entry name" value="HATPase_dom"/>
</dbReference>
<dbReference type="Pfam" id="PF02518">
    <property type="entry name" value="HATPase_c"/>
    <property type="match status" value="1"/>
</dbReference>
<evidence type="ECO:0000256" key="1">
    <source>
        <dbReference type="ARBA" id="ARBA00000085"/>
    </source>
</evidence>
<evidence type="ECO:0000256" key="7">
    <source>
        <dbReference type="ARBA" id="ARBA00022692"/>
    </source>
</evidence>
<evidence type="ECO:0000256" key="6">
    <source>
        <dbReference type="ARBA" id="ARBA00022679"/>
    </source>
</evidence>
<dbReference type="SUPFAM" id="SSF47384">
    <property type="entry name" value="Homodimeric domain of signal transducing histidine kinase"/>
    <property type="match status" value="1"/>
</dbReference>
<dbReference type="PROSITE" id="PS50109">
    <property type="entry name" value="HIS_KIN"/>
    <property type="match status" value="1"/>
</dbReference>
<evidence type="ECO:0000313" key="18">
    <source>
        <dbReference type="Proteomes" id="UP000048984"/>
    </source>
</evidence>
<dbReference type="AlphaFoldDB" id="A0A0P6WIG6"/>
<feature type="transmembrane region" description="Helical" evidence="14">
    <location>
        <begin position="21"/>
        <end position="44"/>
    </location>
</feature>
<dbReference type="SMART" id="SM00388">
    <property type="entry name" value="HisKA"/>
    <property type="match status" value="1"/>
</dbReference>
<evidence type="ECO:0000259" key="16">
    <source>
        <dbReference type="PROSITE" id="PS50885"/>
    </source>
</evidence>
<dbReference type="Pfam" id="PF00512">
    <property type="entry name" value="HisKA"/>
    <property type="match status" value="1"/>
</dbReference>
<dbReference type="STRING" id="665126.ABB55_25175"/>
<dbReference type="Pfam" id="PF00989">
    <property type="entry name" value="PAS"/>
    <property type="match status" value="1"/>
</dbReference>
<dbReference type="Gene3D" id="6.10.340.10">
    <property type="match status" value="1"/>
</dbReference>
<dbReference type="EMBL" id="LJYW01000001">
    <property type="protein sequence ID" value="KPL56124.1"/>
    <property type="molecule type" value="Genomic_DNA"/>
</dbReference>
<dbReference type="InterPro" id="IPR036097">
    <property type="entry name" value="HisK_dim/P_sf"/>
</dbReference>
<name>A0A0P6WIG6_9HYPH</name>
<dbReference type="SMART" id="SM00387">
    <property type="entry name" value="HATPase_c"/>
    <property type="match status" value="1"/>
</dbReference>
<comment type="catalytic activity">
    <reaction evidence="1">
        <text>ATP + protein L-histidine = ADP + protein N-phospho-L-histidine.</text>
        <dbReference type="EC" id="2.7.13.3"/>
    </reaction>
</comment>
<evidence type="ECO:0000256" key="12">
    <source>
        <dbReference type="ARBA" id="ARBA00023012"/>
    </source>
</evidence>
<dbReference type="SUPFAM" id="SSF55785">
    <property type="entry name" value="PYP-like sensor domain (PAS domain)"/>
    <property type="match status" value="1"/>
</dbReference>
<evidence type="ECO:0000256" key="9">
    <source>
        <dbReference type="ARBA" id="ARBA00022777"/>
    </source>
</evidence>
<dbReference type="GO" id="GO:0005886">
    <property type="term" value="C:plasma membrane"/>
    <property type="evidence" value="ECO:0007669"/>
    <property type="project" value="UniProtKB-SubCell"/>
</dbReference>
<reference evidence="17 18" key="1">
    <citation type="submission" date="2015-09" db="EMBL/GenBank/DDBJ databases">
        <authorList>
            <person name="Jackson K.R."/>
            <person name="Lunt B.L."/>
            <person name="Fisher J.N.B."/>
            <person name="Gardner A.V."/>
            <person name="Bailey M.E."/>
            <person name="Deus L.M."/>
            <person name="Earl A.S."/>
            <person name="Gibby P.D."/>
            <person name="Hartmann K.A."/>
            <person name="Liu J.E."/>
            <person name="Manci A.M."/>
            <person name="Nielsen D.A."/>
            <person name="Solomon M.B."/>
            <person name="Breakwell D.P."/>
            <person name="Burnett S.H."/>
            <person name="Grose J.H."/>
        </authorList>
    </citation>
    <scope>NUCLEOTIDE SEQUENCE [LARGE SCALE GENOMIC DNA]</scope>
    <source>
        <strain evidence="17 18">16</strain>
    </source>
</reference>
<evidence type="ECO:0000256" key="8">
    <source>
        <dbReference type="ARBA" id="ARBA00022741"/>
    </source>
</evidence>
<keyword evidence="6" id="KW-0808">Transferase</keyword>
<keyword evidence="7 14" id="KW-0812">Transmembrane</keyword>
<dbReference type="InterPro" id="IPR017232">
    <property type="entry name" value="NtrY"/>
</dbReference>
<evidence type="ECO:0000256" key="13">
    <source>
        <dbReference type="ARBA" id="ARBA00023136"/>
    </source>
</evidence>
<dbReference type="PRINTS" id="PR00344">
    <property type="entry name" value="BCTRLSENSOR"/>
</dbReference>
<dbReference type="SMART" id="SM00091">
    <property type="entry name" value="PAS"/>
    <property type="match status" value="1"/>
</dbReference>
<dbReference type="InterPro" id="IPR013767">
    <property type="entry name" value="PAS_fold"/>
</dbReference>
<dbReference type="InterPro" id="IPR005467">
    <property type="entry name" value="His_kinase_dom"/>
</dbReference>
<feature type="transmembrane region" description="Helical" evidence="14">
    <location>
        <begin position="56"/>
        <end position="82"/>
    </location>
</feature>
<feature type="transmembrane region" description="Helical" evidence="14">
    <location>
        <begin position="94"/>
        <end position="117"/>
    </location>
</feature>
<dbReference type="SUPFAM" id="SSF158472">
    <property type="entry name" value="HAMP domain-like"/>
    <property type="match status" value="1"/>
</dbReference>
<evidence type="ECO:0000256" key="10">
    <source>
        <dbReference type="ARBA" id="ARBA00022840"/>
    </source>
</evidence>
<accession>A0A0P6WIG6</accession>
<dbReference type="Pfam" id="PF19312">
    <property type="entry name" value="NtrY_N"/>
    <property type="match status" value="1"/>
</dbReference>
<protein>
    <recommendedName>
        <fullName evidence="3">histidine kinase</fullName>
        <ecNumber evidence="3">2.7.13.3</ecNumber>
    </recommendedName>
</protein>
<evidence type="ECO:0000259" key="15">
    <source>
        <dbReference type="PROSITE" id="PS50109"/>
    </source>
</evidence>
<evidence type="ECO:0000256" key="14">
    <source>
        <dbReference type="SAM" id="Phobius"/>
    </source>
</evidence>
<sequence length="759" mass="82190">MLTLPKHVAAPIGEYGKFVRMIGLILVILSLLSVLVSFAILTGITPITPSDQVLKIAMVVNAVLLLALTGLIGWELVGLYIAWKDGRAAARLHWRILTHFSVIAAAPAVIIAVLASVTLDQGLDRWFETRTRTIVQNAAKVGAAYLQEHARVLRGDAIAMAAEIDQAKPLYDDEPTRFDQFFENQCSLRQIPAAFILRADGTVVTSAKLDEAWDSPLMPPPEAFRQAENDEPVVIAPGQSNQVGAVMKLKEFEGLYLYATRPLDGRVLDQVRLAQAAAGDYGKLESSRYGVQLAFALIFVGVALILLLAAIWAGIGFANRLVAPIRRLILAADYVSKGNLAIQVPVRPKEGDLAHLGETFNTMTAELRTQRSELIAAKDQIDRRRRFTEAMLAGVTAGVIGLDAERRITLANRSALALLDTAEANLLGKSVDEAVPELAAATAEMSAEPSHRARQTQVTLRRAGQERTINVRFTTETTAAGGGLVVTLDDITDLVTAQRSSAWADVARRIAHEIKNPLTPIQLSAERIRRRYAKRIEDDRQVFDQCVDTIIRQVGDIERMVNEFSSFARMPKPQKEAGDLREPLREAVFLQSVGNPEIDFVSRLPDTPLAGKFDMRLMNQVFTNLVKNATEAIAAVDRSAPGSAKGCVEVAARVVDGEIVIDVIDNGIGFPQENRHRLLEPYVTTREKGTGLGLAIVRKILEEHGGRIELLDAPAVATGGQGAMMRLILPAAEAGAQGVSVEAGREGAGAARSASAPIA</sequence>
<keyword evidence="10" id="KW-0067">ATP-binding</keyword>
<keyword evidence="9" id="KW-0418">Kinase</keyword>
<comment type="subcellular location">
    <subcellularLocation>
        <location evidence="2">Cell membrane</location>
        <topology evidence="2">Multi-pass membrane protein</topology>
    </subcellularLocation>
</comment>
<dbReference type="CDD" id="cd00130">
    <property type="entry name" value="PAS"/>
    <property type="match status" value="1"/>
</dbReference>
<dbReference type="GO" id="GO:0005524">
    <property type="term" value="F:ATP binding"/>
    <property type="evidence" value="ECO:0007669"/>
    <property type="project" value="UniProtKB-KW"/>
</dbReference>
<dbReference type="InterPro" id="IPR003660">
    <property type="entry name" value="HAMP_dom"/>
</dbReference>
<proteinExistence type="predicted"/>
<keyword evidence="18" id="KW-1185">Reference proteome</keyword>
<dbReference type="Gene3D" id="3.30.450.20">
    <property type="entry name" value="PAS domain"/>
    <property type="match status" value="1"/>
</dbReference>
<evidence type="ECO:0000256" key="3">
    <source>
        <dbReference type="ARBA" id="ARBA00012438"/>
    </source>
</evidence>
<dbReference type="GO" id="GO:0006355">
    <property type="term" value="P:regulation of DNA-templated transcription"/>
    <property type="evidence" value="ECO:0007669"/>
    <property type="project" value="InterPro"/>
</dbReference>
<evidence type="ECO:0000313" key="17">
    <source>
        <dbReference type="EMBL" id="KPL56124.1"/>
    </source>
</evidence>
<dbReference type="SUPFAM" id="SSF55874">
    <property type="entry name" value="ATPase domain of HSP90 chaperone/DNA topoisomerase II/histidine kinase"/>
    <property type="match status" value="1"/>
</dbReference>
<dbReference type="Gene3D" id="1.10.287.130">
    <property type="match status" value="1"/>
</dbReference>
<evidence type="ECO:0000256" key="11">
    <source>
        <dbReference type="ARBA" id="ARBA00022989"/>
    </source>
</evidence>
<keyword evidence="8" id="KW-0547">Nucleotide-binding</keyword>
<dbReference type="PROSITE" id="PS50885">
    <property type="entry name" value="HAMP"/>
    <property type="match status" value="1"/>
</dbReference>
<dbReference type="Proteomes" id="UP000048984">
    <property type="component" value="Unassembled WGS sequence"/>
</dbReference>
<dbReference type="InterPro" id="IPR035965">
    <property type="entry name" value="PAS-like_dom_sf"/>
</dbReference>
<feature type="domain" description="Histidine kinase" evidence="15">
    <location>
        <begin position="509"/>
        <end position="733"/>
    </location>
</feature>
<dbReference type="PIRSF" id="PIRSF037532">
    <property type="entry name" value="STHK_NtrY"/>
    <property type="match status" value="1"/>
</dbReference>
<dbReference type="InterPro" id="IPR036890">
    <property type="entry name" value="HATPase_C_sf"/>
</dbReference>
<dbReference type="Pfam" id="PF00672">
    <property type="entry name" value="HAMP"/>
    <property type="match status" value="1"/>
</dbReference>
<dbReference type="SMART" id="SM00304">
    <property type="entry name" value="HAMP"/>
    <property type="match status" value="1"/>
</dbReference>
<evidence type="ECO:0000256" key="4">
    <source>
        <dbReference type="ARBA" id="ARBA00022475"/>
    </source>
</evidence>
<evidence type="ECO:0000256" key="2">
    <source>
        <dbReference type="ARBA" id="ARBA00004651"/>
    </source>
</evidence>
<dbReference type="GO" id="GO:0000155">
    <property type="term" value="F:phosphorelay sensor kinase activity"/>
    <property type="evidence" value="ECO:0007669"/>
    <property type="project" value="InterPro"/>
</dbReference>
<evidence type="ECO:0000256" key="5">
    <source>
        <dbReference type="ARBA" id="ARBA00022553"/>
    </source>
</evidence>
<keyword evidence="13 14" id="KW-0472">Membrane</keyword>
<keyword evidence="12" id="KW-0902">Two-component regulatory system</keyword>
<dbReference type="EC" id="2.7.13.3" evidence="3"/>
<dbReference type="InterPro" id="IPR004358">
    <property type="entry name" value="Sig_transdc_His_kin-like_C"/>
</dbReference>
<keyword evidence="4" id="KW-1003">Cell membrane</keyword>
<gene>
    <name evidence="17" type="ORF">ABB55_25175</name>
</gene>
<dbReference type="CDD" id="cd06225">
    <property type="entry name" value="HAMP"/>
    <property type="match status" value="1"/>
</dbReference>
<dbReference type="InterPro" id="IPR003661">
    <property type="entry name" value="HisK_dim/P_dom"/>
</dbReference>
<feature type="domain" description="HAMP" evidence="16">
    <location>
        <begin position="319"/>
        <end position="372"/>
    </location>
</feature>
<dbReference type="InterPro" id="IPR045671">
    <property type="entry name" value="NtrY-like_N"/>
</dbReference>